<evidence type="ECO:0000256" key="7">
    <source>
        <dbReference type="RuleBase" id="RU369028"/>
    </source>
</evidence>
<dbReference type="Gene3D" id="1.25.40.20">
    <property type="entry name" value="Ankyrin repeat-containing domain"/>
    <property type="match status" value="1"/>
</dbReference>
<reference evidence="11" key="1">
    <citation type="submission" date="2025-08" db="UniProtKB">
        <authorList>
            <consortium name="Ensembl"/>
        </authorList>
    </citation>
    <scope>IDENTIFICATION</scope>
</reference>
<dbReference type="SMART" id="SM00105">
    <property type="entry name" value="ArfGap"/>
    <property type="match status" value="1"/>
</dbReference>
<feature type="region of interest" description="Disordered" evidence="8">
    <location>
        <begin position="461"/>
        <end position="481"/>
    </location>
</feature>
<dbReference type="SUPFAM" id="SSF50729">
    <property type="entry name" value="PH domain-like"/>
    <property type="match status" value="1"/>
</dbReference>
<dbReference type="SUPFAM" id="SSF48403">
    <property type="entry name" value="Ankyrin repeat"/>
    <property type="match status" value="1"/>
</dbReference>
<proteinExistence type="predicted"/>
<dbReference type="GO" id="GO:0008270">
    <property type="term" value="F:zinc ion binding"/>
    <property type="evidence" value="ECO:0007669"/>
    <property type="project" value="UniProtKB-KW"/>
</dbReference>
<comment type="activity regulation">
    <text evidence="7">GAP activity stimulated by phosphatidylinositol 4,5-bisphosphate (PIP2) and phosphatidic acid.</text>
</comment>
<evidence type="ECO:0000256" key="2">
    <source>
        <dbReference type="ARBA" id="ARBA00022737"/>
    </source>
</evidence>
<dbReference type="SMART" id="SM00233">
    <property type="entry name" value="PH"/>
    <property type="match status" value="1"/>
</dbReference>
<comment type="domain">
    <text evidence="7">PH domain binds phospholipids including phosphatidic acid, phosphatidylinositol 3-phosphate, phosphatidylinositol 3,5-bisphosphate (PIP2) and phosphatidylinositol 3,4,5-trisphosphate (PIP3). May mediate protein binding to PIP2 or PIP3 containing membranes.</text>
</comment>
<keyword evidence="5 7" id="KW-0040">ANK repeat</keyword>
<name>A0A8C2HFT5_CYPCA</name>
<evidence type="ECO:0000313" key="12">
    <source>
        <dbReference type="Proteomes" id="UP000694701"/>
    </source>
</evidence>
<dbReference type="InterPro" id="IPR004148">
    <property type="entry name" value="BAR_dom"/>
</dbReference>
<keyword evidence="7" id="KW-0343">GTPase activation</keyword>
<dbReference type="GO" id="GO:0010008">
    <property type="term" value="C:endosome membrane"/>
    <property type="evidence" value="ECO:0007669"/>
    <property type="project" value="UniProtKB-SubCell"/>
</dbReference>
<evidence type="ECO:0000256" key="5">
    <source>
        <dbReference type="ARBA" id="ARBA00023043"/>
    </source>
</evidence>
<evidence type="ECO:0000256" key="6">
    <source>
        <dbReference type="PROSITE-ProRule" id="PRU00288"/>
    </source>
</evidence>
<dbReference type="Pfam" id="PF00169">
    <property type="entry name" value="PH"/>
    <property type="match status" value="1"/>
</dbReference>
<comment type="function">
    <text evidence="7">GTPase-activating protein for the ADP ribosylation factor family.</text>
</comment>
<dbReference type="InterPro" id="IPR001164">
    <property type="entry name" value="ArfGAP_dom"/>
</dbReference>
<dbReference type="PANTHER" id="PTHR23180:SF415">
    <property type="entry name" value="ARF-GAP WITH COILED-COIL, ANK REPEAT AND PH DOMAIN-CONTAINING PROTEIN"/>
    <property type="match status" value="1"/>
</dbReference>
<dbReference type="SUPFAM" id="SSF57863">
    <property type="entry name" value="ArfGap/RecO-like zinc finger"/>
    <property type="match status" value="1"/>
</dbReference>
<keyword evidence="7" id="KW-0967">Endosome</keyword>
<dbReference type="AlphaFoldDB" id="A0A8C2HFT5"/>
<dbReference type="Proteomes" id="UP000694701">
    <property type="component" value="Unplaced"/>
</dbReference>
<dbReference type="PROSITE" id="PS50003">
    <property type="entry name" value="PH_DOMAIN"/>
    <property type="match status" value="1"/>
</dbReference>
<evidence type="ECO:0000256" key="8">
    <source>
        <dbReference type="SAM" id="MobiDB-lite"/>
    </source>
</evidence>
<keyword evidence="4 7" id="KW-0862">Zinc</keyword>
<feature type="domain" description="Arf-GAP" evidence="10">
    <location>
        <begin position="324"/>
        <end position="406"/>
    </location>
</feature>
<dbReference type="FunFam" id="2.30.29.30:FF:000026">
    <property type="entry name" value="Arf-GAP with coiled-coil, ANK repeat and PH domain-containing protein 2"/>
    <property type="match status" value="1"/>
</dbReference>
<feature type="compositionally biased region" description="Acidic residues" evidence="8">
    <location>
        <begin position="462"/>
        <end position="480"/>
    </location>
</feature>
<dbReference type="InterPro" id="IPR036770">
    <property type="entry name" value="Ankyrin_rpt-contain_sf"/>
</dbReference>
<dbReference type="FunFam" id="1.10.220.150:FF:000007">
    <property type="entry name" value="Arf-GAP with coiled-coil, ANK repeat and PH domain-containing protein 2"/>
    <property type="match status" value="1"/>
</dbReference>
<dbReference type="GO" id="GO:0005096">
    <property type="term" value="F:GTPase activator activity"/>
    <property type="evidence" value="ECO:0007669"/>
    <property type="project" value="UniProtKB-KW"/>
</dbReference>
<evidence type="ECO:0000256" key="3">
    <source>
        <dbReference type="ARBA" id="ARBA00022771"/>
    </source>
</evidence>
<dbReference type="PANTHER" id="PTHR23180">
    <property type="entry name" value="CENTAURIN/ARF"/>
    <property type="match status" value="1"/>
</dbReference>
<dbReference type="CDD" id="cd13250">
    <property type="entry name" value="PH_ACAP"/>
    <property type="match status" value="1"/>
</dbReference>
<dbReference type="PROSITE" id="PS50115">
    <property type="entry name" value="ARFGAP"/>
    <property type="match status" value="1"/>
</dbReference>
<dbReference type="Pfam" id="PF16746">
    <property type="entry name" value="BAR_3"/>
    <property type="match status" value="1"/>
</dbReference>
<dbReference type="InterPro" id="IPR011993">
    <property type="entry name" value="PH-like_dom_sf"/>
</dbReference>
<evidence type="ECO:0000256" key="4">
    <source>
        <dbReference type="ARBA" id="ARBA00022833"/>
    </source>
</evidence>
<keyword evidence="2 7" id="KW-0677">Repeat</keyword>
<dbReference type="FunFam" id="1.20.1270.60:FF:000025">
    <property type="entry name" value="arf-GAP with coiled-coil, ANK repeat and PH domain-containing protein 2"/>
    <property type="match status" value="1"/>
</dbReference>
<comment type="domain">
    <text evidence="7">The BAR domain mediates homodimerization, it can neither bind membrane nor impart curvature, but instead requires the neighboring PH domain to achieve these functions.</text>
</comment>
<comment type="subcellular location">
    <subcellularLocation>
        <location evidence="7">Endosome membrane</location>
        <topology evidence="7">Peripheral membrane protein</topology>
    </subcellularLocation>
</comment>
<dbReference type="Gene3D" id="1.10.220.150">
    <property type="entry name" value="Arf GTPase activating protein"/>
    <property type="match status" value="1"/>
</dbReference>
<feature type="domain" description="PH" evidence="9">
    <location>
        <begin position="189"/>
        <end position="284"/>
    </location>
</feature>
<organism evidence="11 12">
    <name type="scientific">Cyprinus carpio</name>
    <name type="common">Common carp</name>
    <dbReference type="NCBI Taxonomy" id="7962"/>
    <lineage>
        <taxon>Eukaryota</taxon>
        <taxon>Metazoa</taxon>
        <taxon>Chordata</taxon>
        <taxon>Craniata</taxon>
        <taxon>Vertebrata</taxon>
        <taxon>Euteleostomi</taxon>
        <taxon>Actinopterygii</taxon>
        <taxon>Neopterygii</taxon>
        <taxon>Teleostei</taxon>
        <taxon>Ostariophysi</taxon>
        <taxon>Cypriniformes</taxon>
        <taxon>Cyprinidae</taxon>
        <taxon>Cyprininae</taxon>
        <taxon>Cyprinus</taxon>
    </lineage>
</organism>
<protein>
    <recommendedName>
        <fullName evidence="7">Arf-GAP with coiled-coil, ANK repeat and PH domain-containing protein</fullName>
        <shortName evidence="7">Cnt-b</shortName>
    </recommendedName>
    <alternativeName>
        <fullName evidence="7">Centaurin-beta</fullName>
    </alternativeName>
</protein>
<dbReference type="Pfam" id="PF01412">
    <property type="entry name" value="ArfGap"/>
    <property type="match status" value="1"/>
</dbReference>
<keyword evidence="3 6" id="KW-0863">Zinc-finger</keyword>
<dbReference type="PRINTS" id="PR00405">
    <property type="entry name" value="REVINTRACTNG"/>
</dbReference>
<dbReference type="Gene3D" id="2.30.29.30">
    <property type="entry name" value="Pleckstrin-homology domain (PH domain)/Phosphotyrosine-binding domain (PTB)"/>
    <property type="match status" value="1"/>
</dbReference>
<evidence type="ECO:0000256" key="1">
    <source>
        <dbReference type="ARBA" id="ARBA00022723"/>
    </source>
</evidence>
<dbReference type="Gene3D" id="1.20.1270.60">
    <property type="entry name" value="Arfaptin homology (AH) domain/BAR domain"/>
    <property type="match status" value="1"/>
</dbReference>
<dbReference type="InterPro" id="IPR038508">
    <property type="entry name" value="ArfGAP_dom_sf"/>
</dbReference>
<evidence type="ECO:0000313" key="11">
    <source>
        <dbReference type="Ensembl" id="ENSCCRP00020039986.1"/>
    </source>
</evidence>
<evidence type="ECO:0000259" key="9">
    <source>
        <dbReference type="PROSITE" id="PS50003"/>
    </source>
</evidence>
<evidence type="ECO:0000259" key="10">
    <source>
        <dbReference type="PROSITE" id="PS50115"/>
    </source>
</evidence>
<dbReference type="InterPro" id="IPR037278">
    <property type="entry name" value="ARFGAP/RecO"/>
</dbReference>
<sequence>MFKTVKFQDSLNRMFKRTILFDQAQRSVKQQLHNFVKEDVRKFKETKKQFDKVREDMEIAQVKNAQAPRNKPHEVEEATCTLITTRKCFRHLALDYVLQINVLQAKKKFEILDSMLSFMQAQYSLFQQGFNLLDEIDPYMKKLAAELDQLVIDSAMEKREMEHKHATIQQRDFAYDDSKVEFNVDAPNGVVMEGYLFKRASNAFKTWNRRWFSIQNSQLVYQKRLKDALTVVVEDLRLCSVKPCEDIERRFCFEVVSPTKSCMLQAESEKLRQAWIQAVQASIASAYREISDNYYIERLDRTASPSTSSIDSASEPRERIVKGESILQRVQSLPGNEICCDCGQADPRWASINLGILLCIECSGIHRSLGVHCSKVRSLTLDTWEPELVKLMCELGNAVINQIYEGACEEQRLKKPGPSSSRSVCSVISVARIYYFDYIFFLFDVIIFSYVQCFIDRSSQCEDSDESSGEVDIEQEASDLEDGRELDPNTLLYKASRARNLPVMAEALAHGADINSVSEEDESKSPLIQAVAGAICPNGSNTPIYLRITYRLTLCVLYVCVHRQVCLFLKRGASQVEVDEDGQDPLSIAVQAANADIVTLLRLARMNEEMREADGPFGQPGQYPSSSPTEQQYRNNHLFYIFVLVLPSSQMTVM</sequence>
<keyword evidence="1 7" id="KW-0479">Metal-binding</keyword>
<dbReference type="InterPro" id="IPR001849">
    <property type="entry name" value="PH_domain"/>
</dbReference>
<dbReference type="InterPro" id="IPR027267">
    <property type="entry name" value="AH/BAR_dom_sf"/>
</dbReference>
<accession>A0A8C2HFT5</accession>
<dbReference type="Ensembl" id="ENSCCRT00020043648.1">
    <property type="protein sequence ID" value="ENSCCRP00020039986.1"/>
    <property type="gene ID" value="ENSCCRG00020016811.1"/>
</dbReference>
<dbReference type="SUPFAM" id="SSF103657">
    <property type="entry name" value="BAR/IMD domain-like"/>
    <property type="match status" value="1"/>
</dbReference>
<dbReference type="InterPro" id="IPR045258">
    <property type="entry name" value="ACAP1/2/3-like"/>
</dbReference>